<evidence type="ECO:0000313" key="4">
    <source>
        <dbReference type="EMBL" id="SUZ91810.1"/>
    </source>
</evidence>
<organism evidence="4">
    <name type="scientific">marine metagenome</name>
    <dbReference type="NCBI Taxonomy" id="408172"/>
    <lineage>
        <taxon>unclassified sequences</taxon>
        <taxon>metagenomes</taxon>
        <taxon>ecological metagenomes</taxon>
    </lineage>
</organism>
<dbReference type="Pfam" id="PF00501">
    <property type="entry name" value="AMP-binding"/>
    <property type="match status" value="1"/>
</dbReference>
<sequence length="337" mass="37880">MLVRPTVVPGVPRLFERFRAAVLEKVVSGSPLKQRIFYWAERVGRRRAEHELLGTPFGFLDQFRFLAADRLVLRKLRARTGGRIVYFVSGGAALDPSLNWWFESMGLSLLQGYGLTETSPVISVNPHDANRIGTVGRPIDGAEVMIADDGEILTRGPHVMKGYWNKPQATDEVFIEGWFQTGDIGVLEDGYLRVTDRKKNILVTSTGKNVAPQPLENALAMSRYVEQLVVVGDGQRFVAALVVPDFAILRNWAEKRDKHKTPEELCIDTDVIDLVRSEIDALQADFSTFEQVRDFRLLPTPFTIDDGTLTPTLKTVRRVVESKYAELIDEIYSEGES</sequence>
<evidence type="ECO:0000256" key="2">
    <source>
        <dbReference type="ARBA" id="ARBA00022840"/>
    </source>
</evidence>
<dbReference type="SUPFAM" id="SSF56801">
    <property type="entry name" value="Acetyl-CoA synthetase-like"/>
    <property type="match status" value="1"/>
</dbReference>
<feature type="domain" description="AMP-dependent synthetase/ligase" evidence="3">
    <location>
        <begin position="4"/>
        <end position="164"/>
    </location>
</feature>
<proteinExistence type="predicted"/>
<evidence type="ECO:0000259" key="3">
    <source>
        <dbReference type="Pfam" id="PF00501"/>
    </source>
</evidence>
<gene>
    <name evidence="4" type="ORF">METZ01_LOCUS44664</name>
</gene>
<evidence type="ECO:0000256" key="1">
    <source>
        <dbReference type="ARBA" id="ARBA00022741"/>
    </source>
</evidence>
<dbReference type="GO" id="GO:0016020">
    <property type="term" value="C:membrane"/>
    <property type="evidence" value="ECO:0007669"/>
    <property type="project" value="TreeGrafter"/>
</dbReference>
<reference evidence="4" key="1">
    <citation type="submission" date="2018-05" db="EMBL/GenBank/DDBJ databases">
        <authorList>
            <person name="Lanie J.A."/>
            <person name="Ng W.-L."/>
            <person name="Kazmierczak K.M."/>
            <person name="Andrzejewski T.M."/>
            <person name="Davidsen T.M."/>
            <person name="Wayne K.J."/>
            <person name="Tettelin H."/>
            <person name="Glass J.I."/>
            <person name="Rusch D."/>
            <person name="Podicherti R."/>
            <person name="Tsui H.-C.T."/>
            <person name="Winkler M.E."/>
        </authorList>
    </citation>
    <scope>NUCLEOTIDE SEQUENCE</scope>
</reference>
<dbReference type="Gene3D" id="3.40.50.12780">
    <property type="entry name" value="N-terminal domain of ligase-like"/>
    <property type="match status" value="1"/>
</dbReference>
<keyword evidence="2" id="KW-0067">ATP-binding</keyword>
<dbReference type="InterPro" id="IPR042099">
    <property type="entry name" value="ANL_N_sf"/>
</dbReference>
<protein>
    <recommendedName>
        <fullName evidence="3">AMP-dependent synthetase/ligase domain-containing protein</fullName>
    </recommendedName>
</protein>
<dbReference type="Pfam" id="PF23562">
    <property type="entry name" value="AMP-binding_C_3"/>
    <property type="match status" value="1"/>
</dbReference>
<dbReference type="PANTHER" id="PTHR43272:SF33">
    <property type="entry name" value="AMP-BINDING DOMAIN-CONTAINING PROTEIN-RELATED"/>
    <property type="match status" value="1"/>
</dbReference>
<dbReference type="GO" id="GO:0005524">
    <property type="term" value="F:ATP binding"/>
    <property type="evidence" value="ECO:0007669"/>
    <property type="project" value="UniProtKB-KW"/>
</dbReference>
<dbReference type="EMBL" id="UINC01002006">
    <property type="protein sequence ID" value="SUZ91810.1"/>
    <property type="molecule type" value="Genomic_DNA"/>
</dbReference>
<dbReference type="AlphaFoldDB" id="A0A381RJ17"/>
<name>A0A381RJ17_9ZZZZ</name>
<keyword evidence="1" id="KW-0547">Nucleotide-binding</keyword>
<dbReference type="InterPro" id="IPR000873">
    <property type="entry name" value="AMP-dep_synth/lig_dom"/>
</dbReference>
<dbReference type="PANTHER" id="PTHR43272">
    <property type="entry name" value="LONG-CHAIN-FATTY-ACID--COA LIGASE"/>
    <property type="match status" value="1"/>
</dbReference>
<dbReference type="GO" id="GO:0004467">
    <property type="term" value="F:long-chain fatty acid-CoA ligase activity"/>
    <property type="evidence" value="ECO:0007669"/>
    <property type="project" value="TreeGrafter"/>
</dbReference>
<accession>A0A381RJ17</accession>